<reference evidence="5" key="1">
    <citation type="submission" date="2019-10" db="EMBL/GenBank/DDBJ databases">
        <title>Lacipirellula parvula gen. nov., sp. nov., representing a lineage of planctomycetes widespread in freshwater anoxic habitats, and description of the family Lacipirellulaceae.</title>
        <authorList>
            <person name="Dedysh S.N."/>
            <person name="Kulichevskaya I.S."/>
            <person name="Beletsky A.V."/>
            <person name="Rakitin A.L."/>
            <person name="Mardanov A.V."/>
            <person name="Ivanova A.A."/>
            <person name="Saltykova V.X."/>
            <person name="Rijpstra W.I.C."/>
            <person name="Sinninghe Damste J.S."/>
            <person name="Ravin N.V."/>
        </authorList>
    </citation>
    <scope>NUCLEOTIDE SEQUENCE [LARGE SCALE GENOMIC DNA]</scope>
    <source>
        <strain evidence="5">PX69</strain>
    </source>
</reference>
<dbReference type="InterPro" id="IPR003715">
    <property type="entry name" value="Poly_export_N"/>
</dbReference>
<dbReference type="InterPro" id="IPR049712">
    <property type="entry name" value="Poly_export"/>
</dbReference>
<accession>A0A5K7X311</accession>
<dbReference type="GO" id="GO:0015159">
    <property type="term" value="F:polysaccharide transmembrane transporter activity"/>
    <property type="evidence" value="ECO:0007669"/>
    <property type="project" value="InterPro"/>
</dbReference>
<evidence type="ECO:0000259" key="2">
    <source>
        <dbReference type="Pfam" id="PF02563"/>
    </source>
</evidence>
<dbReference type="Pfam" id="PF02563">
    <property type="entry name" value="Poly_export"/>
    <property type="match status" value="1"/>
</dbReference>
<dbReference type="KEGG" id="lpav:PLANPX_0472"/>
<organism evidence="4 5">
    <name type="scientific">Lacipirellula parvula</name>
    <dbReference type="NCBI Taxonomy" id="2650471"/>
    <lineage>
        <taxon>Bacteria</taxon>
        <taxon>Pseudomonadati</taxon>
        <taxon>Planctomycetota</taxon>
        <taxon>Planctomycetia</taxon>
        <taxon>Pirellulales</taxon>
        <taxon>Lacipirellulaceae</taxon>
        <taxon>Lacipirellula</taxon>
    </lineage>
</organism>
<gene>
    <name evidence="4" type="ORF">PLANPX_0472</name>
</gene>
<proteinExistence type="predicted"/>
<protein>
    <submittedName>
        <fullName evidence="4">Uncharacterized protein</fullName>
    </submittedName>
</protein>
<dbReference type="EMBL" id="AP021861">
    <property type="protein sequence ID" value="BBO30860.1"/>
    <property type="molecule type" value="Genomic_DNA"/>
</dbReference>
<dbReference type="Gene3D" id="3.10.560.10">
    <property type="entry name" value="Outer membrane lipoprotein wza domain like"/>
    <property type="match status" value="1"/>
</dbReference>
<evidence type="ECO:0000313" key="5">
    <source>
        <dbReference type="Proteomes" id="UP000326837"/>
    </source>
</evidence>
<dbReference type="RefSeq" id="WP_152097114.1">
    <property type="nucleotide sequence ID" value="NZ_AP021861.1"/>
</dbReference>
<dbReference type="AlphaFoldDB" id="A0A5K7X311"/>
<dbReference type="GO" id="GO:0015288">
    <property type="term" value="F:porin activity"/>
    <property type="evidence" value="ECO:0007669"/>
    <property type="project" value="UniProtKB-KW"/>
</dbReference>
<dbReference type="Pfam" id="PF10531">
    <property type="entry name" value="SLBB"/>
    <property type="match status" value="1"/>
</dbReference>
<sequence>MILRWKQIAFKRLAVVAVALFVLTSLIDRSTPRQIVPAAKATQSREQLVKLATAEEFVLCQALSPAAPYPIWGVDSTVSAGQGEVTWDARGPVDWQAYAQGEYIGHARLAHVPEYRIRVDDRIIFVFRLTREMTSYPYELQVGDKIRVESLTGDSAAGGIGGTQDDVRRELVIQPDGTITLPLLGQVRAANMTVDGLRLHLEERYTKYYKVPAITVTPVEVNTRLQDLINAVVARQGNGGQQLESTVNPDGRLFLPALGPICAQGLTVDELKVEVDARYDAAIPGVDITPVLTQRAPRYVFIGGEVRQPGRFVLEGPTTLMQAVTMAGGHLNGGNLRQVVVFRRGDDWRLMASMFDIQGGLYGKRPTPADEIWLNDSDIVIVPKTPIRVADEWISEFFTNGLYAMFPQFAFGNLNFNNFRSISN</sequence>
<dbReference type="Proteomes" id="UP000326837">
    <property type="component" value="Chromosome"/>
</dbReference>
<feature type="domain" description="Soluble ligand binding" evidence="3">
    <location>
        <begin position="299"/>
        <end position="345"/>
    </location>
</feature>
<keyword evidence="5" id="KW-1185">Reference proteome</keyword>
<dbReference type="InterPro" id="IPR019554">
    <property type="entry name" value="Soluble_ligand-bd"/>
</dbReference>
<feature type="domain" description="Polysaccharide export protein N-terminal" evidence="2">
    <location>
        <begin position="135"/>
        <end position="217"/>
    </location>
</feature>
<dbReference type="PANTHER" id="PTHR33619:SF3">
    <property type="entry name" value="POLYSACCHARIDE EXPORT PROTEIN GFCE-RELATED"/>
    <property type="match status" value="1"/>
</dbReference>
<dbReference type="GO" id="GO:0006811">
    <property type="term" value="P:monoatomic ion transport"/>
    <property type="evidence" value="ECO:0007669"/>
    <property type="project" value="UniProtKB-KW"/>
</dbReference>
<name>A0A5K7X311_9BACT</name>
<evidence type="ECO:0000259" key="3">
    <source>
        <dbReference type="Pfam" id="PF10531"/>
    </source>
</evidence>
<keyword evidence="1" id="KW-0732">Signal</keyword>
<dbReference type="GO" id="GO:0046930">
    <property type="term" value="C:pore complex"/>
    <property type="evidence" value="ECO:0007669"/>
    <property type="project" value="UniProtKB-KW"/>
</dbReference>
<dbReference type="Gene3D" id="3.30.1950.10">
    <property type="entry name" value="wza like domain"/>
    <property type="match status" value="2"/>
</dbReference>
<dbReference type="PANTHER" id="PTHR33619">
    <property type="entry name" value="POLYSACCHARIDE EXPORT PROTEIN GFCE-RELATED"/>
    <property type="match status" value="1"/>
</dbReference>
<evidence type="ECO:0000256" key="1">
    <source>
        <dbReference type="ARBA" id="ARBA00022729"/>
    </source>
</evidence>
<dbReference type="GO" id="GO:0009279">
    <property type="term" value="C:cell outer membrane"/>
    <property type="evidence" value="ECO:0007669"/>
    <property type="project" value="UniProtKB-SubCell"/>
</dbReference>
<evidence type="ECO:0000313" key="4">
    <source>
        <dbReference type="EMBL" id="BBO30860.1"/>
    </source>
</evidence>